<dbReference type="InterPro" id="IPR051159">
    <property type="entry name" value="Hexapeptide_acetyltransf"/>
</dbReference>
<dbReference type="EMBL" id="ADMC01000017">
    <property type="protein sequence ID" value="EHP48692.1"/>
    <property type="molecule type" value="Genomic_DNA"/>
</dbReference>
<reference evidence="3 4" key="1">
    <citation type="submission" date="2012-01" db="EMBL/GenBank/DDBJ databases">
        <title>The Genome Sequence of Odoribacter laneus YIT 12061.</title>
        <authorList>
            <consortium name="The Broad Institute Genome Sequencing Platform"/>
            <person name="Earl A."/>
            <person name="Ward D."/>
            <person name="Feldgarden M."/>
            <person name="Gevers D."/>
            <person name="Morotomi M."/>
            <person name="Young S.K."/>
            <person name="Zeng Q."/>
            <person name="Gargeya S."/>
            <person name="Fitzgerald M."/>
            <person name="Haas B."/>
            <person name="Abouelleil A."/>
            <person name="Alvarado L."/>
            <person name="Arachchi H.M."/>
            <person name="Berlin A."/>
            <person name="Chapman S.B."/>
            <person name="Gearin G."/>
            <person name="Goldberg J."/>
            <person name="Griggs A."/>
            <person name="Gujja S."/>
            <person name="Hansen M."/>
            <person name="Heiman D."/>
            <person name="Howarth C."/>
            <person name="Larimer J."/>
            <person name="Lui A."/>
            <person name="MacDonald P.J.P."/>
            <person name="McCowen C."/>
            <person name="Montmayeur A."/>
            <person name="Murphy C."/>
            <person name="Neiman D."/>
            <person name="Pearson M."/>
            <person name="Priest M."/>
            <person name="Roberts A."/>
            <person name="Saif S."/>
            <person name="Shea T."/>
            <person name="Sisk P."/>
            <person name="Stolte C."/>
            <person name="Sykes S."/>
            <person name="Wortman J."/>
            <person name="Nusbaum C."/>
            <person name="Birren B."/>
        </authorList>
    </citation>
    <scope>NUCLEOTIDE SEQUENCE [LARGE SCALE GENOMIC DNA]</scope>
    <source>
        <strain evidence="3 4">YIT 12061</strain>
    </source>
</reference>
<protein>
    <recommendedName>
        <fullName evidence="5">Acetyltransferase</fullName>
    </recommendedName>
</protein>
<dbReference type="CDD" id="cd04647">
    <property type="entry name" value="LbH_MAT_like"/>
    <property type="match status" value="1"/>
</dbReference>
<dbReference type="HOGENOM" id="CLU_051638_7_0_10"/>
<sequence>MLVRLKEKIKNNPPLKTFIHRLLVHPIKTRPRFWLRCCRFLYIKRGKGTVIYRNTRKDIVPFNDFYLGDHSVIESFSTLNNMVGEIRIGSRSRIGLGNTIIGPVHIGNDVNLAQGVVVSGLNHNYEDPCQTIISQGIVTSLITIEDDVWVGANAVLLSGVTIGHHSVVAGGSIVTHNFPPYSVVAGNPAKVIKYYDPQQNKWVKPKA</sequence>
<dbReference type="eggNOG" id="COG0110">
    <property type="taxonomic scope" value="Bacteria"/>
</dbReference>
<accession>H1DFL9</accession>
<dbReference type="GeneID" id="98068644"/>
<dbReference type="GO" id="GO:0008374">
    <property type="term" value="F:O-acyltransferase activity"/>
    <property type="evidence" value="ECO:0007669"/>
    <property type="project" value="TreeGrafter"/>
</dbReference>
<evidence type="ECO:0000313" key="4">
    <source>
        <dbReference type="Proteomes" id="UP000004892"/>
    </source>
</evidence>
<dbReference type="InterPro" id="IPR001451">
    <property type="entry name" value="Hexapep"/>
</dbReference>
<evidence type="ECO:0000313" key="3">
    <source>
        <dbReference type="EMBL" id="EHP48692.1"/>
    </source>
</evidence>
<gene>
    <name evidence="3" type="ORF">HMPREF9449_01055</name>
</gene>
<keyword evidence="4" id="KW-1185">Reference proteome</keyword>
<dbReference type="PANTHER" id="PTHR23416">
    <property type="entry name" value="SIALIC ACID SYNTHASE-RELATED"/>
    <property type="match status" value="1"/>
</dbReference>
<proteinExistence type="inferred from homology"/>
<dbReference type="GO" id="GO:0005829">
    <property type="term" value="C:cytosol"/>
    <property type="evidence" value="ECO:0007669"/>
    <property type="project" value="TreeGrafter"/>
</dbReference>
<evidence type="ECO:0000256" key="2">
    <source>
        <dbReference type="ARBA" id="ARBA00022679"/>
    </source>
</evidence>
<dbReference type="PATRIC" id="fig|742817.3.peg.1116"/>
<comment type="caution">
    <text evidence="3">The sequence shown here is derived from an EMBL/GenBank/DDBJ whole genome shotgun (WGS) entry which is preliminary data.</text>
</comment>
<keyword evidence="2" id="KW-0808">Transferase</keyword>
<evidence type="ECO:0000256" key="1">
    <source>
        <dbReference type="ARBA" id="ARBA00007274"/>
    </source>
</evidence>
<dbReference type="InterPro" id="IPR011004">
    <property type="entry name" value="Trimer_LpxA-like_sf"/>
</dbReference>
<dbReference type="RefSeq" id="WP_009136203.1">
    <property type="nucleotide sequence ID" value="NZ_JH594596.1"/>
</dbReference>
<dbReference type="AlphaFoldDB" id="H1DFL9"/>
<dbReference type="SUPFAM" id="SSF51161">
    <property type="entry name" value="Trimeric LpxA-like enzymes"/>
    <property type="match status" value="1"/>
</dbReference>
<dbReference type="Pfam" id="PF00132">
    <property type="entry name" value="Hexapep"/>
    <property type="match status" value="1"/>
</dbReference>
<dbReference type="STRING" id="742817.HMPREF9449_01055"/>
<organism evidence="3 4">
    <name type="scientific">Odoribacter laneus YIT 12061</name>
    <dbReference type="NCBI Taxonomy" id="742817"/>
    <lineage>
        <taxon>Bacteria</taxon>
        <taxon>Pseudomonadati</taxon>
        <taxon>Bacteroidota</taxon>
        <taxon>Bacteroidia</taxon>
        <taxon>Bacteroidales</taxon>
        <taxon>Odoribacteraceae</taxon>
        <taxon>Odoribacter</taxon>
    </lineage>
</organism>
<dbReference type="Gene3D" id="2.160.10.10">
    <property type="entry name" value="Hexapeptide repeat proteins"/>
    <property type="match status" value="2"/>
</dbReference>
<dbReference type="PANTHER" id="PTHR23416:SF23">
    <property type="entry name" value="ACETYLTRANSFERASE C18B11.09C-RELATED"/>
    <property type="match status" value="1"/>
</dbReference>
<dbReference type="Pfam" id="PF14602">
    <property type="entry name" value="Hexapep_2"/>
    <property type="match status" value="1"/>
</dbReference>
<comment type="similarity">
    <text evidence="1">Belongs to the transferase hexapeptide repeat family.</text>
</comment>
<dbReference type="Proteomes" id="UP000004892">
    <property type="component" value="Unassembled WGS sequence"/>
</dbReference>
<evidence type="ECO:0008006" key="5">
    <source>
        <dbReference type="Google" id="ProtNLM"/>
    </source>
</evidence>
<name>H1DFL9_9BACT</name>